<gene>
    <name evidence="2" type="ORF">EV191_104172</name>
</gene>
<name>A0A4R2R2E7_9PSEU</name>
<keyword evidence="3" id="KW-1185">Reference proteome</keyword>
<dbReference type="GO" id="GO:0032259">
    <property type="term" value="P:methylation"/>
    <property type="evidence" value="ECO:0007669"/>
    <property type="project" value="UniProtKB-KW"/>
</dbReference>
<dbReference type="GO" id="GO:0008168">
    <property type="term" value="F:methyltransferase activity"/>
    <property type="evidence" value="ECO:0007669"/>
    <property type="project" value="UniProtKB-KW"/>
</dbReference>
<proteinExistence type="predicted"/>
<protein>
    <submittedName>
        <fullName evidence="2">Phospholipid N-methyltransferase</fullName>
    </submittedName>
</protein>
<feature type="domain" description="Methyltransferase" evidence="1">
    <location>
        <begin position="40"/>
        <end position="140"/>
    </location>
</feature>
<keyword evidence="2" id="KW-0489">Methyltransferase</keyword>
<sequence>MSYLLASLRNPVRTATLASTTTACAEQFVGDIGLSSAKRVVELGAGSGSVTSVLRRQLPTEAELLAVEVSPILAKQLRRRCAGLGVDVIHGSAFQLPELLAERGMDNVDHVVSTLPWTMLSAQQQRDLLGTIRDVLDPTGTFSTLLAAHRFDSKSGRLFGRLLREQFDEVRPGRVFWPNLPPLRPYHCSPYGDPPRN</sequence>
<dbReference type="Pfam" id="PF13649">
    <property type="entry name" value="Methyltransf_25"/>
    <property type="match status" value="1"/>
</dbReference>
<evidence type="ECO:0000313" key="3">
    <source>
        <dbReference type="Proteomes" id="UP000294911"/>
    </source>
</evidence>
<dbReference type="RefSeq" id="WP_132877318.1">
    <property type="nucleotide sequence ID" value="NZ_SLXQ01000004.1"/>
</dbReference>
<organism evidence="2 3">
    <name type="scientific">Tamaricihabitans halophyticus</name>
    <dbReference type="NCBI Taxonomy" id="1262583"/>
    <lineage>
        <taxon>Bacteria</taxon>
        <taxon>Bacillati</taxon>
        <taxon>Actinomycetota</taxon>
        <taxon>Actinomycetes</taxon>
        <taxon>Pseudonocardiales</taxon>
        <taxon>Pseudonocardiaceae</taxon>
        <taxon>Tamaricihabitans</taxon>
    </lineage>
</organism>
<dbReference type="OrthoDB" id="3528482at2"/>
<evidence type="ECO:0000259" key="1">
    <source>
        <dbReference type="Pfam" id="PF13649"/>
    </source>
</evidence>
<accession>A0A4R2R2E7</accession>
<keyword evidence="2" id="KW-0808">Transferase</keyword>
<dbReference type="Proteomes" id="UP000294911">
    <property type="component" value="Unassembled WGS sequence"/>
</dbReference>
<dbReference type="SUPFAM" id="SSF53335">
    <property type="entry name" value="S-adenosyl-L-methionine-dependent methyltransferases"/>
    <property type="match status" value="1"/>
</dbReference>
<dbReference type="Gene3D" id="3.40.50.150">
    <property type="entry name" value="Vaccinia Virus protein VP39"/>
    <property type="match status" value="1"/>
</dbReference>
<evidence type="ECO:0000313" key="2">
    <source>
        <dbReference type="EMBL" id="TCP53605.1"/>
    </source>
</evidence>
<dbReference type="EMBL" id="SLXQ01000004">
    <property type="protein sequence ID" value="TCP53605.1"/>
    <property type="molecule type" value="Genomic_DNA"/>
</dbReference>
<dbReference type="CDD" id="cd02440">
    <property type="entry name" value="AdoMet_MTases"/>
    <property type="match status" value="1"/>
</dbReference>
<dbReference type="InterPro" id="IPR041698">
    <property type="entry name" value="Methyltransf_25"/>
</dbReference>
<dbReference type="AlphaFoldDB" id="A0A4R2R2E7"/>
<comment type="caution">
    <text evidence="2">The sequence shown here is derived from an EMBL/GenBank/DDBJ whole genome shotgun (WGS) entry which is preliminary data.</text>
</comment>
<reference evidence="2 3" key="1">
    <citation type="submission" date="2019-03" db="EMBL/GenBank/DDBJ databases">
        <title>Genomic Encyclopedia of Type Strains, Phase IV (KMG-IV): sequencing the most valuable type-strain genomes for metagenomic binning, comparative biology and taxonomic classification.</title>
        <authorList>
            <person name="Goeker M."/>
        </authorList>
    </citation>
    <scope>NUCLEOTIDE SEQUENCE [LARGE SCALE GENOMIC DNA]</scope>
    <source>
        <strain evidence="2 3">DSM 45765</strain>
    </source>
</reference>
<dbReference type="InterPro" id="IPR029063">
    <property type="entry name" value="SAM-dependent_MTases_sf"/>
</dbReference>